<dbReference type="SMART" id="SM00228">
    <property type="entry name" value="PDZ"/>
    <property type="match status" value="1"/>
</dbReference>
<dbReference type="InterPro" id="IPR036034">
    <property type="entry name" value="PDZ_sf"/>
</dbReference>
<dbReference type="CDD" id="cd07561">
    <property type="entry name" value="Peptidase_S41_CPP_like"/>
    <property type="match status" value="1"/>
</dbReference>
<dbReference type="SUPFAM" id="SSF52096">
    <property type="entry name" value="ClpP/crotonase"/>
    <property type="match status" value="1"/>
</dbReference>
<dbReference type="Pfam" id="PF17820">
    <property type="entry name" value="PDZ_6"/>
    <property type="match status" value="1"/>
</dbReference>
<dbReference type="PROSITE" id="PS51257">
    <property type="entry name" value="PROKAR_LIPOPROTEIN"/>
    <property type="match status" value="1"/>
</dbReference>
<dbReference type="PANTHER" id="PTHR32060:SF30">
    <property type="entry name" value="CARBOXY-TERMINAL PROCESSING PROTEASE CTPA"/>
    <property type="match status" value="1"/>
</dbReference>
<dbReference type="SMART" id="SM00245">
    <property type="entry name" value="TSPc"/>
    <property type="match status" value="1"/>
</dbReference>
<evidence type="ECO:0000313" key="2">
    <source>
        <dbReference type="EMBL" id="MFD1164849.1"/>
    </source>
</evidence>
<dbReference type="InterPro" id="IPR029045">
    <property type="entry name" value="ClpP/crotonase-like_dom_sf"/>
</dbReference>
<evidence type="ECO:0000259" key="1">
    <source>
        <dbReference type="PROSITE" id="PS50106"/>
    </source>
</evidence>
<gene>
    <name evidence="2" type="ORF">ACFQ2C_04425</name>
</gene>
<organism evidence="2 3">
    <name type="scientific">Sphingobacterium daejeonense</name>
    <dbReference type="NCBI Taxonomy" id="371142"/>
    <lineage>
        <taxon>Bacteria</taxon>
        <taxon>Pseudomonadati</taxon>
        <taxon>Bacteroidota</taxon>
        <taxon>Sphingobacteriia</taxon>
        <taxon>Sphingobacteriales</taxon>
        <taxon>Sphingobacteriaceae</taxon>
        <taxon>Sphingobacterium</taxon>
    </lineage>
</organism>
<dbReference type="PANTHER" id="PTHR32060">
    <property type="entry name" value="TAIL-SPECIFIC PROTEASE"/>
    <property type="match status" value="1"/>
</dbReference>
<dbReference type="InterPro" id="IPR041489">
    <property type="entry name" value="PDZ_6"/>
</dbReference>
<dbReference type="PROSITE" id="PS50106">
    <property type="entry name" value="PDZ"/>
    <property type="match status" value="1"/>
</dbReference>
<reference evidence="3" key="1">
    <citation type="journal article" date="2019" name="Int. J. Syst. Evol. Microbiol.">
        <title>The Global Catalogue of Microorganisms (GCM) 10K type strain sequencing project: providing services to taxonomists for standard genome sequencing and annotation.</title>
        <authorList>
            <consortium name="The Broad Institute Genomics Platform"/>
            <consortium name="The Broad Institute Genome Sequencing Center for Infectious Disease"/>
            <person name="Wu L."/>
            <person name="Ma J."/>
        </authorList>
    </citation>
    <scope>NUCLEOTIDE SEQUENCE [LARGE SCALE GENOMIC DNA]</scope>
    <source>
        <strain evidence="3">CCUG 52468</strain>
    </source>
</reference>
<keyword evidence="3" id="KW-1185">Reference proteome</keyword>
<proteinExistence type="predicted"/>
<evidence type="ECO:0000313" key="3">
    <source>
        <dbReference type="Proteomes" id="UP001597205"/>
    </source>
</evidence>
<protein>
    <submittedName>
        <fullName evidence="2">S41 family peptidase</fullName>
    </submittedName>
</protein>
<dbReference type="Gene3D" id="2.30.42.10">
    <property type="match status" value="1"/>
</dbReference>
<sequence>MKFYVAILLILSLLFSCQKEPVHYDSGSNEAINQWILGTMDDYYFWKINQSGHNLSDNRIQFFQNLLHKDDHYSTIIQNMNLASYKNNFETSFGFDFIQVKREGSIQAIVTLVVPGSQAEQMGLKRGDVLLKINDLNLNADISGSVEKILNGNSLNLMRKDGKEFKIASAYIAQPGIYKVVTIEVDNKKFGYLYLSHFNFDSGYDLIREIQKFKTEQVKDVILDLRYNPGGQVSYAAFCALLLGNVNPTDRFVQMVGNNKVGKKEYRFIDALSTQPDGYSFKAEDIKSKGLNLSKIYILSSKQSASASELMINNLKPYMDVIQIGESTMGKDMASINITSDNETSGNGYKWIISPLVYQLFNSKGEGNYKTGLKPQININEFSAKELYPFGDIRDPLIQAAVNGEVKLKAGTRNEPTIEVVYRSKTALQMVVDEI</sequence>
<comment type="caution">
    <text evidence="2">The sequence shown here is derived from an EMBL/GenBank/DDBJ whole genome shotgun (WGS) entry which is preliminary data.</text>
</comment>
<feature type="domain" description="PDZ" evidence="1">
    <location>
        <begin position="79"/>
        <end position="167"/>
    </location>
</feature>
<dbReference type="InterPro" id="IPR001478">
    <property type="entry name" value="PDZ"/>
</dbReference>
<name>A0ABW3RIF0_9SPHI</name>
<dbReference type="Gene3D" id="3.90.226.10">
    <property type="entry name" value="2-enoyl-CoA Hydratase, Chain A, domain 1"/>
    <property type="match status" value="1"/>
</dbReference>
<accession>A0ABW3RIF0</accession>
<dbReference type="InterPro" id="IPR005151">
    <property type="entry name" value="Tail-specific_protease"/>
</dbReference>
<dbReference type="EMBL" id="JBHTKY010000004">
    <property type="protein sequence ID" value="MFD1164849.1"/>
    <property type="molecule type" value="Genomic_DNA"/>
</dbReference>
<dbReference type="Proteomes" id="UP001597205">
    <property type="component" value="Unassembled WGS sequence"/>
</dbReference>
<dbReference type="Pfam" id="PF03572">
    <property type="entry name" value="Peptidase_S41"/>
    <property type="match status" value="1"/>
</dbReference>
<dbReference type="Gene3D" id="3.30.750.170">
    <property type="match status" value="1"/>
</dbReference>
<dbReference type="RefSeq" id="WP_380894860.1">
    <property type="nucleotide sequence ID" value="NZ_JBHTKY010000004.1"/>
</dbReference>
<dbReference type="SUPFAM" id="SSF50156">
    <property type="entry name" value="PDZ domain-like"/>
    <property type="match status" value="1"/>
</dbReference>